<keyword evidence="2" id="KW-0812">Transmembrane</keyword>
<dbReference type="RefSeq" id="WP_261897920.1">
    <property type="nucleotide sequence ID" value="NZ_AP024896.1"/>
</dbReference>
<protein>
    <recommendedName>
        <fullName evidence="5">Phage holin family protein</fullName>
    </recommendedName>
</protein>
<sequence>MSEQKFQPTQEATKQGGPAATPAENSITELLALWQRFEALATQTKRWGDNTAKLFWLELDTCIIALKRKLISMVLFTFLMLFFFLSICVLVAVVTFEFTGSVILGCASCVMSLVIALIVIMIYQRHLNQFISLEQTRQQIKEGLNAFTQKQEKDN</sequence>
<feature type="transmembrane region" description="Helical" evidence="2">
    <location>
        <begin position="73"/>
        <end position="96"/>
    </location>
</feature>
<evidence type="ECO:0000256" key="2">
    <source>
        <dbReference type="SAM" id="Phobius"/>
    </source>
</evidence>
<evidence type="ECO:0000256" key="1">
    <source>
        <dbReference type="SAM" id="MobiDB-lite"/>
    </source>
</evidence>
<feature type="region of interest" description="Disordered" evidence="1">
    <location>
        <begin position="1"/>
        <end position="22"/>
    </location>
</feature>
<proteinExistence type="predicted"/>
<name>A0ABZ0QJS6_9VIBR</name>
<keyword evidence="2" id="KW-0472">Membrane</keyword>
<dbReference type="Proteomes" id="UP001304071">
    <property type="component" value="Chromosome 2"/>
</dbReference>
<feature type="compositionally biased region" description="Polar residues" evidence="1">
    <location>
        <begin position="1"/>
        <end position="13"/>
    </location>
</feature>
<evidence type="ECO:0000313" key="4">
    <source>
        <dbReference type="Proteomes" id="UP001304071"/>
    </source>
</evidence>
<feature type="transmembrane region" description="Helical" evidence="2">
    <location>
        <begin position="102"/>
        <end position="123"/>
    </location>
</feature>
<accession>A0ABZ0QJS6</accession>
<keyword evidence="4" id="KW-1185">Reference proteome</keyword>
<dbReference type="EMBL" id="CP138204">
    <property type="protein sequence ID" value="WPC75952.1"/>
    <property type="molecule type" value="Genomic_DNA"/>
</dbReference>
<organism evidence="3 4">
    <name type="scientific">Vibrio porteresiae DSM 19223</name>
    <dbReference type="NCBI Taxonomy" id="1123496"/>
    <lineage>
        <taxon>Bacteria</taxon>
        <taxon>Pseudomonadati</taxon>
        <taxon>Pseudomonadota</taxon>
        <taxon>Gammaproteobacteria</taxon>
        <taxon>Vibrionales</taxon>
        <taxon>Vibrionaceae</taxon>
        <taxon>Vibrio</taxon>
    </lineage>
</organism>
<reference evidence="3 4" key="1">
    <citation type="submission" date="2023-11" db="EMBL/GenBank/DDBJ databases">
        <title>Plant-associative lifestyle of Vibrio porteresiae and its evolutionary dynamics.</title>
        <authorList>
            <person name="Rameshkumar N."/>
            <person name="Kirti K."/>
        </authorList>
    </citation>
    <scope>NUCLEOTIDE SEQUENCE [LARGE SCALE GENOMIC DNA]</scope>
    <source>
        <strain evidence="3 4">MSSRF30</strain>
    </source>
</reference>
<gene>
    <name evidence="3" type="ORF">R8Z52_23855</name>
</gene>
<evidence type="ECO:0008006" key="5">
    <source>
        <dbReference type="Google" id="ProtNLM"/>
    </source>
</evidence>
<evidence type="ECO:0000313" key="3">
    <source>
        <dbReference type="EMBL" id="WPC75952.1"/>
    </source>
</evidence>
<keyword evidence="2" id="KW-1133">Transmembrane helix</keyword>